<protein>
    <submittedName>
        <fullName evidence="2">Uncharacterized protein</fullName>
    </submittedName>
</protein>
<dbReference type="InParanoid" id="A0A409X0X8"/>
<name>A0A409X0X8_PSICY</name>
<feature type="signal peptide" evidence="1">
    <location>
        <begin position="1"/>
        <end position="22"/>
    </location>
</feature>
<evidence type="ECO:0000313" key="3">
    <source>
        <dbReference type="Proteomes" id="UP000283269"/>
    </source>
</evidence>
<evidence type="ECO:0000256" key="1">
    <source>
        <dbReference type="SAM" id="SignalP"/>
    </source>
</evidence>
<keyword evidence="1" id="KW-0732">Signal</keyword>
<comment type="caution">
    <text evidence="2">The sequence shown here is derived from an EMBL/GenBank/DDBJ whole genome shotgun (WGS) entry which is preliminary data.</text>
</comment>
<dbReference type="EMBL" id="NHYD01002872">
    <property type="protein sequence ID" value="PPQ84448.1"/>
    <property type="molecule type" value="Genomic_DNA"/>
</dbReference>
<feature type="chain" id="PRO_5019549877" evidence="1">
    <location>
        <begin position="23"/>
        <end position="129"/>
    </location>
</feature>
<reference evidence="2 3" key="1">
    <citation type="journal article" date="2018" name="Evol. Lett.">
        <title>Horizontal gene cluster transfer increased hallucinogenic mushroom diversity.</title>
        <authorList>
            <person name="Reynolds H.T."/>
            <person name="Vijayakumar V."/>
            <person name="Gluck-Thaler E."/>
            <person name="Korotkin H.B."/>
            <person name="Matheny P.B."/>
            <person name="Slot J.C."/>
        </authorList>
    </citation>
    <scope>NUCLEOTIDE SEQUENCE [LARGE SCALE GENOMIC DNA]</scope>
    <source>
        <strain evidence="2 3">2631</strain>
    </source>
</reference>
<accession>A0A409X0X8</accession>
<evidence type="ECO:0000313" key="2">
    <source>
        <dbReference type="EMBL" id="PPQ84448.1"/>
    </source>
</evidence>
<gene>
    <name evidence="2" type="ORF">CVT25_012549</name>
</gene>
<proteinExistence type="predicted"/>
<keyword evidence="3" id="KW-1185">Reference proteome</keyword>
<dbReference type="Proteomes" id="UP000283269">
    <property type="component" value="Unassembled WGS sequence"/>
</dbReference>
<dbReference type="AlphaFoldDB" id="A0A409X0X8"/>
<sequence>MPARVTLVSSGIMDVLVTVTVGLGPSLDPWAWYGTGRTRTPSIVIHASYVALRISHPGVPIDRPGHPPSDSDSGVTGVHRLGSPAFIHLHFVSFRGFPCHFKFEGAVMHVCQTSVSFTPPSPPPNGSKF</sequence>
<organism evidence="2 3">
    <name type="scientific">Psilocybe cyanescens</name>
    <dbReference type="NCBI Taxonomy" id="93625"/>
    <lineage>
        <taxon>Eukaryota</taxon>
        <taxon>Fungi</taxon>
        <taxon>Dikarya</taxon>
        <taxon>Basidiomycota</taxon>
        <taxon>Agaricomycotina</taxon>
        <taxon>Agaricomycetes</taxon>
        <taxon>Agaricomycetidae</taxon>
        <taxon>Agaricales</taxon>
        <taxon>Agaricineae</taxon>
        <taxon>Strophariaceae</taxon>
        <taxon>Psilocybe</taxon>
    </lineage>
</organism>